<organism evidence="2 3">
    <name type="scientific">Billgrantia endophytica</name>
    <dbReference type="NCBI Taxonomy" id="2033802"/>
    <lineage>
        <taxon>Bacteria</taxon>
        <taxon>Pseudomonadati</taxon>
        <taxon>Pseudomonadota</taxon>
        <taxon>Gammaproteobacteria</taxon>
        <taxon>Oceanospirillales</taxon>
        <taxon>Halomonadaceae</taxon>
        <taxon>Billgrantia</taxon>
    </lineage>
</organism>
<evidence type="ECO:0000313" key="3">
    <source>
        <dbReference type="Proteomes" id="UP000235803"/>
    </source>
</evidence>
<dbReference type="Proteomes" id="UP000235803">
    <property type="component" value="Unassembled WGS sequence"/>
</dbReference>
<name>A0A2N7TZB1_9GAMM</name>
<evidence type="ECO:0000256" key="1">
    <source>
        <dbReference type="SAM" id="MobiDB-lite"/>
    </source>
</evidence>
<proteinExistence type="predicted"/>
<keyword evidence="3" id="KW-1185">Reference proteome</keyword>
<dbReference type="EMBL" id="PNRF01000035">
    <property type="protein sequence ID" value="PMR73519.1"/>
    <property type="molecule type" value="Genomic_DNA"/>
</dbReference>
<dbReference type="OrthoDB" id="6354133at2"/>
<comment type="caution">
    <text evidence="2">The sequence shown here is derived from an EMBL/GenBank/DDBJ whole genome shotgun (WGS) entry which is preliminary data.</text>
</comment>
<reference evidence="2 3" key="1">
    <citation type="submission" date="2018-01" db="EMBL/GenBank/DDBJ databases">
        <title>Halomonas endophytica sp. nov., isolated from storage liquid in the stems of Populus euphratica.</title>
        <authorList>
            <person name="Chen C."/>
        </authorList>
    </citation>
    <scope>NUCLEOTIDE SEQUENCE [LARGE SCALE GENOMIC DNA]</scope>
    <source>
        <strain evidence="2 3">MC28</strain>
    </source>
</reference>
<gene>
    <name evidence="2" type="ORF">C1H69_17030</name>
</gene>
<protein>
    <submittedName>
        <fullName evidence="2">DNA replication terminus site-binding protein</fullName>
    </submittedName>
</protein>
<evidence type="ECO:0000313" key="2">
    <source>
        <dbReference type="EMBL" id="PMR73519.1"/>
    </source>
</evidence>
<dbReference type="AlphaFoldDB" id="A0A2N7TZB1"/>
<sequence length="302" mass="33862">MAGPGRSRRRTVSLAPAPTYRLLAELEAAFDILIERCEELLEAYGESPAEAWAFQADASEAWLRQALLDFWYQDGQDGRATHSHVGLVAADDILMTKAAEVNLAKATFAGLLATIREHHPPLLTEAKAVLPFRHPELHDHLRGSGLARLHLKQCWRAIPVAEAPVARVRLAWYASGRSIKRLTVRDVEQKLLKLDSDAPHVRIQLRKLAGLPSNEPLAQVQTQAPLMRANLFYCEPLQDGRTRRAMNVALPLFVPAPRGRLPDHNLPPSAPPTTRTRARRSDERLEDTPFLPSLRVYRYRSA</sequence>
<feature type="region of interest" description="Disordered" evidence="1">
    <location>
        <begin position="259"/>
        <end position="285"/>
    </location>
</feature>
<accession>A0A2N7TZB1</accession>